<protein>
    <submittedName>
        <fullName evidence="5">AraC family transcriptional regulator</fullName>
    </submittedName>
</protein>
<dbReference type="Gene3D" id="2.60.120.10">
    <property type="entry name" value="Jelly Rolls"/>
    <property type="match status" value="1"/>
</dbReference>
<evidence type="ECO:0000259" key="4">
    <source>
        <dbReference type="PROSITE" id="PS01124"/>
    </source>
</evidence>
<dbReference type="InterPro" id="IPR018060">
    <property type="entry name" value="HTH_AraC"/>
</dbReference>
<proteinExistence type="predicted"/>
<evidence type="ECO:0000313" key="6">
    <source>
        <dbReference type="Proteomes" id="UP001060112"/>
    </source>
</evidence>
<dbReference type="SMART" id="SM00342">
    <property type="entry name" value="HTH_ARAC"/>
    <property type="match status" value="1"/>
</dbReference>
<dbReference type="InterPro" id="IPR037923">
    <property type="entry name" value="HTH-like"/>
</dbReference>
<dbReference type="Pfam" id="PF02311">
    <property type="entry name" value="AraC_binding"/>
    <property type="match status" value="1"/>
</dbReference>
<dbReference type="Pfam" id="PF12833">
    <property type="entry name" value="HTH_18"/>
    <property type="match status" value="1"/>
</dbReference>
<dbReference type="InterPro" id="IPR003313">
    <property type="entry name" value="AraC-bd"/>
</dbReference>
<keyword evidence="2" id="KW-0238">DNA-binding</keyword>
<dbReference type="InterPro" id="IPR018062">
    <property type="entry name" value="HTH_AraC-typ_CS"/>
</dbReference>
<dbReference type="InterPro" id="IPR014710">
    <property type="entry name" value="RmlC-like_jellyroll"/>
</dbReference>
<dbReference type="SUPFAM" id="SSF46689">
    <property type="entry name" value="Homeodomain-like"/>
    <property type="match status" value="2"/>
</dbReference>
<dbReference type="SUPFAM" id="SSF51215">
    <property type="entry name" value="Regulatory protein AraC"/>
    <property type="match status" value="1"/>
</dbReference>
<organism evidence="5 6">
    <name type="scientific">Allocoprobacillus halotolerans</name>
    <dbReference type="NCBI Taxonomy" id="2944914"/>
    <lineage>
        <taxon>Bacteria</taxon>
        <taxon>Bacillati</taxon>
        <taxon>Bacillota</taxon>
        <taxon>Erysipelotrichia</taxon>
        <taxon>Erysipelotrichales</taxon>
        <taxon>Erysipelotrichaceae</taxon>
        <taxon>Allocoprobacillus</taxon>
    </lineage>
</organism>
<reference evidence="5" key="1">
    <citation type="submission" date="2022-07" db="EMBL/GenBank/DDBJ databases">
        <title>Faecal culturing of patients with breast cancer.</title>
        <authorList>
            <person name="Teng N.M.Y."/>
            <person name="Kiu R."/>
            <person name="Evans R."/>
            <person name="Baker D.J."/>
            <person name="Zenner C."/>
            <person name="Robinson S.D."/>
            <person name="Hall L.J."/>
        </authorList>
    </citation>
    <scope>NUCLEOTIDE SEQUENCE</scope>
    <source>
        <strain evidence="5">LH1062</strain>
    </source>
</reference>
<keyword evidence="3" id="KW-0804">Transcription</keyword>
<dbReference type="PROSITE" id="PS01124">
    <property type="entry name" value="HTH_ARAC_FAMILY_2"/>
    <property type="match status" value="1"/>
</dbReference>
<evidence type="ECO:0000256" key="1">
    <source>
        <dbReference type="ARBA" id="ARBA00023015"/>
    </source>
</evidence>
<dbReference type="InterPro" id="IPR009057">
    <property type="entry name" value="Homeodomain-like_sf"/>
</dbReference>
<dbReference type="EMBL" id="CP101620">
    <property type="protein sequence ID" value="UTY37982.1"/>
    <property type="molecule type" value="Genomic_DNA"/>
</dbReference>
<evidence type="ECO:0000256" key="2">
    <source>
        <dbReference type="ARBA" id="ARBA00023125"/>
    </source>
</evidence>
<dbReference type="Gene3D" id="1.10.10.60">
    <property type="entry name" value="Homeodomain-like"/>
    <property type="match status" value="2"/>
</dbReference>
<dbReference type="RefSeq" id="WP_290137990.1">
    <property type="nucleotide sequence ID" value="NZ_CP101620.1"/>
</dbReference>
<evidence type="ECO:0000256" key="3">
    <source>
        <dbReference type="ARBA" id="ARBA00023163"/>
    </source>
</evidence>
<keyword evidence="1" id="KW-0805">Transcription regulation</keyword>
<dbReference type="Proteomes" id="UP001060112">
    <property type="component" value="Chromosome"/>
</dbReference>
<sequence length="280" mass="32877">MRLIFDEEYEDIDSSVRNYDNNKYCLFIDSAGYNETSSIIDVHWHEWLEIVHIIDGHMTTLTPSGAFEVGAGDVIIIGMQSLHKMIGNAGNFRFQCLHINIGFILQHMPSTLLIDKVFMIQNQKVFIDLLSQVILKMNHDDIISQLEYKASLLSLLAQCLQESHYDPTSYHHENNDTFSRILFYVSTHYREDISLAHLSEHFGYTTQHISLMFKRYLNTNYYTYLTKLRLDRAKFLLMTSQKRIIDIAFECGFSSEHVLINHFKKWYAITPSQYRKQEHS</sequence>
<accession>A0ABY5I1W0</accession>
<dbReference type="PANTHER" id="PTHR43280:SF28">
    <property type="entry name" value="HTH-TYPE TRANSCRIPTIONAL ACTIVATOR RHAS"/>
    <property type="match status" value="1"/>
</dbReference>
<evidence type="ECO:0000313" key="5">
    <source>
        <dbReference type="EMBL" id="UTY37982.1"/>
    </source>
</evidence>
<dbReference type="PROSITE" id="PS00041">
    <property type="entry name" value="HTH_ARAC_FAMILY_1"/>
    <property type="match status" value="1"/>
</dbReference>
<feature type="domain" description="HTH araC/xylS-type" evidence="4">
    <location>
        <begin position="179"/>
        <end position="277"/>
    </location>
</feature>
<name>A0ABY5I1W0_9FIRM</name>
<dbReference type="PANTHER" id="PTHR43280">
    <property type="entry name" value="ARAC-FAMILY TRANSCRIPTIONAL REGULATOR"/>
    <property type="match status" value="1"/>
</dbReference>
<keyword evidence="6" id="KW-1185">Reference proteome</keyword>
<gene>
    <name evidence="5" type="ORF">NMU03_09720</name>
</gene>